<protein>
    <submittedName>
        <fullName evidence="14">Coiled-coil domain-containing protein 108-like</fullName>
    </submittedName>
</protein>
<feature type="domain" description="CFAP65-like ninth Ig-like" evidence="11">
    <location>
        <begin position="981"/>
        <end position="1162"/>
    </location>
</feature>
<dbReference type="InterPro" id="IPR057467">
    <property type="entry name" value="Ig_CFAP65_8th"/>
</dbReference>
<feature type="domain" description="CFAP65 fourth Ig-like" evidence="10">
    <location>
        <begin position="339"/>
        <end position="432"/>
    </location>
</feature>
<feature type="compositionally biased region" description="Pro residues" evidence="7">
    <location>
        <begin position="1717"/>
        <end position="1733"/>
    </location>
</feature>
<keyword evidence="3" id="KW-0963">Cytoplasm</keyword>
<evidence type="ECO:0000256" key="1">
    <source>
        <dbReference type="ARBA" id="ARBA00004230"/>
    </source>
</evidence>
<evidence type="ECO:0000256" key="3">
    <source>
        <dbReference type="ARBA" id="ARBA00022490"/>
    </source>
</evidence>
<evidence type="ECO:0000313" key="15">
    <source>
        <dbReference type="Proteomes" id="UP000034805"/>
    </source>
</evidence>
<evidence type="ECO:0000259" key="11">
    <source>
        <dbReference type="Pfam" id="PF24816"/>
    </source>
</evidence>
<reference evidence="14 15" key="1">
    <citation type="submission" date="2015-08" db="EMBL/GenBank/DDBJ databases">
        <title>The genome of the Asian arowana (Scleropages formosus).</title>
        <authorList>
            <person name="Tan M.H."/>
            <person name="Gan H.M."/>
            <person name="Croft L.J."/>
            <person name="Austin C.M."/>
        </authorList>
    </citation>
    <scope>NUCLEOTIDE SEQUENCE [LARGE SCALE GENOMIC DNA]</scope>
    <source>
        <strain evidence="14">Aro1</strain>
    </source>
</reference>
<dbReference type="Pfam" id="PF24816">
    <property type="entry name" value="Ig_CFAP65__9th"/>
    <property type="match status" value="1"/>
</dbReference>
<comment type="caution">
    <text evidence="14">The sequence shown here is derived from an EMBL/GenBank/DDBJ whole genome shotgun (WGS) entry which is preliminary data.</text>
</comment>
<feature type="domain" description="CFAP65 seventh Ig-like" evidence="13">
    <location>
        <begin position="754"/>
        <end position="829"/>
    </location>
</feature>
<gene>
    <name evidence="14" type="ORF">Z043_110431</name>
</gene>
<keyword evidence="5" id="KW-0969">Cilium</keyword>
<keyword evidence="6" id="KW-0966">Cell projection</keyword>
<dbReference type="GO" id="GO:0036126">
    <property type="term" value="C:sperm flagellum"/>
    <property type="evidence" value="ECO:0007669"/>
    <property type="project" value="TreeGrafter"/>
</dbReference>
<dbReference type="PANTHER" id="PTHR46127">
    <property type="entry name" value="CILIA- AND FLAGELLA-ASSOCIATED PROTEIN 65"/>
    <property type="match status" value="1"/>
</dbReference>
<evidence type="ECO:0000256" key="6">
    <source>
        <dbReference type="ARBA" id="ARBA00023273"/>
    </source>
</evidence>
<evidence type="ECO:0000259" key="10">
    <source>
        <dbReference type="Pfam" id="PF24507"/>
    </source>
</evidence>
<feature type="region of interest" description="Disordered" evidence="7">
    <location>
        <begin position="1554"/>
        <end position="1613"/>
    </location>
</feature>
<proteinExistence type="predicted"/>
<dbReference type="Pfam" id="PF25248">
    <property type="entry name" value="Ig_CFAP65_8th"/>
    <property type="match status" value="1"/>
</dbReference>
<feature type="compositionally biased region" description="Low complexity" evidence="7">
    <location>
        <begin position="1569"/>
        <end position="1590"/>
    </location>
</feature>
<feature type="domain" description="HYDIN/VesB/CFA65-like Ig-like" evidence="8">
    <location>
        <begin position="120"/>
        <end position="202"/>
    </location>
</feature>
<dbReference type="Pfam" id="PF25249">
    <property type="entry name" value="Ig_CFAP65_7th"/>
    <property type="match status" value="1"/>
</dbReference>
<dbReference type="Pfam" id="PF22544">
    <property type="entry name" value="HYDIN_VesB_CFA65-like_Ig"/>
    <property type="match status" value="2"/>
</dbReference>
<feature type="region of interest" description="Disordered" evidence="7">
    <location>
        <begin position="1693"/>
        <end position="1733"/>
    </location>
</feature>
<dbReference type="InterPro" id="IPR013783">
    <property type="entry name" value="Ig-like_fold"/>
</dbReference>
<evidence type="ECO:0000256" key="2">
    <source>
        <dbReference type="ARBA" id="ARBA00004496"/>
    </source>
</evidence>
<name>A0A0N8JZZ5_SCLFO</name>
<feature type="compositionally biased region" description="Polar residues" evidence="7">
    <location>
        <begin position="1602"/>
        <end position="1613"/>
    </location>
</feature>
<dbReference type="Proteomes" id="UP000034805">
    <property type="component" value="Unassembled WGS sequence"/>
</dbReference>
<organism evidence="14 15">
    <name type="scientific">Scleropages formosus</name>
    <name type="common">Asian bonytongue</name>
    <name type="synonym">Osteoglossum formosum</name>
    <dbReference type="NCBI Taxonomy" id="113540"/>
    <lineage>
        <taxon>Eukaryota</taxon>
        <taxon>Metazoa</taxon>
        <taxon>Chordata</taxon>
        <taxon>Craniata</taxon>
        <taxon>Vertebrata</taxon>
        <taxon>Euteleostomi</taxon>
        <taxon>Actinopterygii</taxon>
        <taxon>Neopterygii</taxon>
        <taxon>Teleostei</taxon>
        <taxon>Osteoglossocephala</taxon>
        <taxon>Osteoglossomorpha</taxon>
        <taxon>Osteoglossiformes</taxon>
        <taxon>Osteoglossidae</taxon>
        <taxon>Scleropages</taxon>
    </lineage>
</organism>
<dbReference type="InterPro" id="IPR057470">
    <property type="entry name" value="Ig_CFAP65_7th"/>
</dbReference>
<keyword evidence="4" id="KW-0282">Flagellum</keyword>
<evidence type="ECO:0000256" key="7">
    <source>
        <dbReference type="SAM" id="MobiDB-lite"/>
    </source>
</evidence>
<accession>A0A0N8JZZ5</accession>
<evidence type="ECO:0000256" key="4">
    <source>
        <dbReference type="ARBA" id="ARBA00022846"/>
    </source>
</evidence>
<evidence type="ECO:0000259" key="9">
    <source>
        <dbReference type="Pfam" id="PF24291"/>
    </source>
</evidence>
<evidence type="ECO:0000259" key="12">
    <source>
        <dbReference type="Pfam" id="PF25248"/>
    </source>
</evidence>
<dbReference type="GO" id="GO:0005737">
    <property type="term" value="C:cytoplasm"/>
    <property type="evidence" value="ECO:0007669"/>
    <property type="project" value="UniProtKB-SubCell"/>
</dbReference>
<dbReference type="InterPro" id="IPR058536">
    <property type="entry name" value="Ig_CFAP65_4th"/>
</dbReference>
<dbReference type="InterPro" id="IPR056305">
    <property type="entry name" value="Ig_CFAP65_10th"/>
</dbReference>
<dbReference type="Pfam" id="PF24291">
    <property type="entry name" value="Ig_CFAP65"/>
    <property type="match status" value="1"/>
</dbReference>
<evidence type="ECO:0000256" key="5">
    <source>
        <dbReference type="ARBA" id="ARBA00023069"/>
    </source>
</evidence>
<evidence type="ECO:0000313" key="14">
    <source>
        <dbReference type="EMBL" id="KPP70713.1"/>
    </source>
</evidence>
<comment type="subcellular location">
    <subcellularLocation>
        <location evidence="1">Cell projection</location>
        <location evidence="1">Cilium</location>
        <location evidence="1">Flagellum</location>
    </subcellularLocation>
    <subcellularLocation>
        <location evidence="2">Cytoplasm</location>
    </subcellularLocation>
</comment>
<feature type="domain" description="CFAP65 eight Ig-like" evidence="12">
    <location>
        <begin position="860"/>
        <end position="978"/>
    </location>
</feature>
<dbReference type="InterPro" id="IPR053879">
    <property type="entry name" value="HYDIN_VesB_CFA65-like_Ig"/>
</dbReference>
<dbReference type="Pfam" id="PF24507">
    <property type="entry name" value="Ig_CFAP65_4th"/>
    <property type="match status" value="1"/>
</dbReference>
<feature type="domain" description="HYDIN/VesB/CFA65-like Ig-like" evidence="8">
    <location>
        <begin position="230"/>
        <end position="325"/>
    </location>
</feature>
<dbReference type="InterPro" id="IPR056344">
    <property type="entry name" value="Ig_CFAP65-like_9th"/>
</dbReference>
<feature type="domain" description="CFAP65 tenth Ig-like" evidence="9">
    <location>
        <begin position="1164"/>
        <end position="1284"/>
    </location>
</feature>
<evidence type="ECO:0000259" key="8">
    <source>
        <dbReference type="Pfam" id="PF22544"/>
    </source>
</evidence>
<evidence type="ECO:0000259" key="13">
    <source>
        <dbReference type="Pfam" id="PF25249"/>
    </source>
</evidence>
<dbReference type="Gene3D" id="2.60.40.10">
    <property type="entry name" value="Immunoglobulins"/>
    <property type="match status" value="8"/>
</dbReference>
<dbReference type="InterPro" id="IPR052614">
    <property type="entry name" value="CFAP65"/>
</dbReference>
<dbReference type="GO" id="GO:0007288">
    <property type="term" value="P:sperm axoneme assembly"/>
    <property type="evidence" value="ECO:0007669"/>
    <property type="project" value="TreeGrafter"/>
</dbReference>
<sequence>MMAAELRRTGVSHRCCFLGVETREELVWETWELGREFTKTLTLKNVHSELQKLSFRPPVSTVFSTILPQTILLSPGTSFSLPVTFRPLQKHEYSDSIEFRSKAGVFQVSLRATIPCHALEVPEVISVPLCAVCDTSQTTFMFRNTSKLRTNFLWEVGLPFQLSPEAGMLNPGEECSVTVVFKPQAALVYQEEASCAFGEEGESRCSVLLQGLSKYPHLQICPLEREDGRSVLEFGSVPVGQTLEKHFDIFNPSQVSTSFRLSRVQQPDLLEAVFQCEVREGRVAPGSSVRVPVTFSPQVVDCTSVEYFSLSYPGALSRAMLKVTGTCEGPRVSLGAAVLDFGCLALGEEAMRTVELANSAAAEAYFQFDVDASGHSVFTLEPPCGILQSYACFTVLVHFRPRQPITHYRRVACLLLHREPLFLDLIGTCHTEHLRPAVLSAKHLRRYHIHRARGLTCYPPDILSTMLTENKLQLDQEGALCLSENTTTNTPMLESAELERKPMEEYFEESVGVSAGLRVHRELSGTFSGPHVSVDPPDLLFYGGSRSRPVSVTNHTKGKLSLQWTSALGSPFTISPASCELAPLKSTSFRVIYKPLQDNTLHGAQLECFASYKVLQDHYQVDSRTVCPPWCITVNVCGHSFQRGCEHFSPSLSIHRPLVVFPPLSQTSHRTVLLQNVGDLPITFSLDPEECPSVTVRPTSSLIGPGDHQILMLRSTPAEYGPGKLLLSLQLNATSKYTKELTVVSIVEKPRISIEGDGSLFLKPTAVGSCSSRSCWVKNMSRTPLQFKWRILSSDRRVLSVHPEGGILQPNETKAQMWSFTPLAEMLYTLKPSLTFWPAESPENRRSRLCISVVGSASQGSMQAECFVLDLGDILVASSQPCHLPLLNNGSCDLTFSLEVQQSIQDPDLPQDEWKDPLALELDSLTGTIPARSRMLIRCRVRPARRVRYTWSISYHTLNHRGSALTGPHALCQVQCRGVYPELRVTDAHGQGSTAGLNKRHIWRLLSLSALNAHLSRDPTPPELLYRTPTRHSLRRHPSIFTPVMLDFNFNAAPLGSDPSSVMLVLENTGSIPVEWRFLFPEDQHIELEYWAESGELSPTELHHMRVQDGRLISIMPRSGKLEPGQQRALELAYRHEFTGTYRLPVVLKLSYGREILLNFTGVTVEKDTRYIHFTSNKHIFAPVAIGGYSPPRQTYEMYNGGAVPVLYRIDTALLDQLTADNFGHPILQCLNPTGEVQPGCMALIEWIFSPLEAKTYSVDVPIHVLEGDSVLMTFEGCGFDSRALGESAPLHLHRDHPAIPSPQREALPGQLVTLSEEYISLGDIPVCSRTTRILFLTNISSTDTVVYTWNLEEQDHQEAVRIHPESGELEAGQSTTLILTLQASGNPTFYLLNLICQTLPPIHSMSSSLEGGPCLSPTRAERRALREAFRVWRRPESPRPALLHLGVTARSHSLLEFQSYYPTCFHAHYIQRNLQPRAPLPEARERLSHSAKTLLLSHGPEREIVTHALSAIIRSTPPAPGVLDDPLFHQSLVESCAFPVPYFIQLRSAEPQHSDSRSYSHSPGCVESPGPGARSSSSSVQVRRAAAGPGHRRGEEPNKSAPESGQHLSELQDAWQQEQELVMREAISRLPEFCDLLEDVLLNTLQNLMMEAFHGELVLTTKPRVIAQPPPHSRFVRMPLCSRLCSYTSTRSSQLIAETDRTKEANGPSRTSPSLGPQPVPSMPPSSPEQQD</sequence>
<dbReference type="EMBL" id="JARO02003330">
    <property type="protein sequence ID" value="KPP70713.1"/>
    <property type="molecule type" value="Genomic_DNA"/>
</dbReference>
<dbReference type="PANTHER" id="PTHR46127:SF1">
    <property type="entry name" value="CILIA- AND FLAGELLA-ASSOCIATED PROTEIN 65"/>
    <property type="match status" value="1"/>
</dbReference>